<feature type="transmembrane region" description="Helical" evidence="1">
    <location>
        <begin position="45"/>
        <end position="68"/>
    </location>
</feature>
<dbReference type="Proteomes" id="UP000467305">
    <property type="component" value="Unassembled WGS sequence"/>
</dbReference>
<dbReference type="InterPro" id="IPR025597">
    <property type="entry name" value="DUF4345"/>
</dbReference>
<accession>A0A7J5A4W5</accession>
<reference evidence="2 3" key="1">
    <citation type="submission" date="2019-09" db="EMBL/GenBank/DDBJ databases">
        <authorList>
            <person name="Cao W.R."/>
        </authorList>
    </citation>
    <scope>NUCLEOTIDE SEQUENCE [LARGE SCALE GENOMIC DNA]</scope>
    <source>
        <strain evidence="3">a4</strain>
    </source>
</reference>
<gene>
    <name evidence="2" type="ORF">F7018_18165</name>
</gene>
<protein>
    <submittedName>
        <fullName evidence="2">DUF4345 domain-containing protein</fullName>
    </submittedName>
</protein>
<feature type="transmembrane region" description="Helical" evidence="1">
    <location>
        <begin position="6"/>
        <end position="24"/>
    </location>
</feature>
<name>A0A7J5A4W5_9FLAO</name>
<evidence type="ECO:0000313" key="2">
    <source>
        <dbReference type="EMBL" id="KAB1151413.1"/>
    </source>
</evidence>
<organism evidence="2 3">
    <name type="scientific">Tenacibaculum aiptasiae</name>
    <dbReference type="NCBI Taxonomy" id="426481"/>
    <lineage>
        <taxon>Bacteria</taxon>
        <taxon>Pseudomonadati</taxon>
        <taxon>Bacteroidota</taxon>
        <taxon>Flavobacteriia</taxon>
        <taxon>Flavobacteriales</taxon>
        <taxon>Flavobacteriaceae</taxon>
        <taxon>Tenacibaculum</taxon>
    </lineage>
</organism>
<comment type="caution">
    <text evidence="2">The sequence shown here is derived from an EMBL/GenBank/DDBJ whole genome shotgun (WGS) entry which is preliminary data.</text>
</comment>
<feature type="transmembrane region" description="Helical" evidence="1">
    <location>
        <begin position="74"/>
        <end position="93"/>
    </location>
</feature>
<evidence type="ECO:0000256" key="1">
    <source>
        <dbReference type="SAM" id="Phobius"/>
    </source>
</evidence>
<keyword evidence="1" id="KW-0812">Transmembrane</keyword>
<sequence>MEIFKIITSALSGSLLLFVGLMRLSNPIKTYLKNSGIKLEKDTNLLNEMRGISGVMLLGGIIILLGIIVSKLTFTSFVVAILIFLGFGIGRVLSIKLDGKPNKLIIQGLISEFVLATLNIICLISQTVL</sequence>
<keyword evidence="1" id="KW-1133">Transmembrane helix</keyword>
<dbReference type="Pfam" id="PF14248">
    <property type="entry name" value="DUF4345"/>
    <property type="match status" value="1"/>
</dbReference>
<keyword evidence="1" id="KW-0472">Membrane</keyword>
<dbReference type="RefSeq" id="WP_150901516.1">
    <property type="nucleotide sequence ID" value="NZ_WAAU01000086.1"/>
</dbReference>
<proteinExistence type="predicted"/>
<dbReference type="EMBL" id="WAAU01000086">
    <property type="protein sequence ID" value="KAB1151413.1"/>
    <property type="molecule type" value="Genomic_DNA"/>
</dbReference>
<dbReference type="OrthoDB" id="1444186at2"/>
<dbReference type="AlphaFoldDB" id="A0A7J5A4W5"/>
<feature type="transmembrane region" description="Helical" evidence="1">
    <location>
        <begin position="105"/>
        <end position="128"/>
    </location>
</feature>
<keyword evidence="3" id="KW-1185">Reference proteome</keyword>
<evidence type="ECO:0000313" key="3">
    <source>
        <dbReference type="Proteomes" id="UP000467305"/>
    </source>
</evidence>